<sequence length="451" mass="47687">MPRVCDFETDTIAHPAGIVPPAPGHFAPSETKTMESQSTVTTVPKPGAPPTGLSRTDYRGQDGRQRPPRIALFMILTVIVLAIIGGLFVYFDRSVRPVMIGQILKKMTPPPPPVATAVAKTEDVPQLLPAVGTLQAVHQVTVTPEVGGSVTKILFQSGATVTAGTPLLQLNDKPQQGDLANYKAQAKVAELDLARYRALVAKQATSQQTVDQQAAALDQANANIAKTNALIAQLLVRAPFDGVLGVRQVDVGQYVKAGDAIVTLTDLDELYANFTLAEGERGRVAVGQTVRVTVDAFPGRVFQGTITAIDPQISSDTRTVKLQATIPNKDHALQPGMFSNVTVVLPATPNQVTLPETAVDYSLYGNSVYVVRPTVDKDGKPVNGEDGKPALHVDRVFVKTGDRADGKVVVLSGVNPGDRVVAVGQNKLQNGAPVSLSEQGPPPAPAQTPRP</sequence>
<gene>
    <name evidence="8" type="ORF">FBZ87_109135</name>
</gene>
<dbReference type="PANTHER" id="PTHR30469">
    <property type="entry name" value="MULTIDRUG RESISTANCE PROTEIN MDTA"/>
    <property type="match status" value="1"/>
</dbReference>
<dbReference type="EMBL" id="VITV01000009">
    <property type="protein sequence ID" value="TWB69295.1"/>
    <property type="molecule type" value="Genomic_DNA"/>
</dbReference>
<evidence type="ECO:0000313" key="9">
    <source>
        <dbReference type="Proteomes" id="UP000320516"/>
    </source>
</evidence>
<comment type="similarity">
    <text evidence="1">Belongs to the membrane fusion protein (MFP) (TC 8.A.1) family.</text>
</comment>
<dbReference type="Proteomes" id="UP000320516">
    <property type="component" value="Unassembled WGS sequence"/>
</dbReference>
<evidence type="ECO:0000256" key="2">
    <source>
        <dbReference type="SAM" id="Coils"/>
    </source>
</evidence>
<dbReference type="Pfam" id="PF25917">
    <property type="entry name" value="BSH_RND"/>
    <property type="match status" value="1"/>
</dbReference>
<dbReference type="Gene3D" id="2.40.420.20">
    <property type="match status" value="1"/>
</dbReference>
<evidence type="ECO:0000313" key="8">
    <source>
        <dbReference type="EMBL" id="TWB69295.1"/>
    </source>
</evidence>
<dbReference type="Gene3D" id="1.10.287.470">
    <property type="entry name" value="Helix hairpin bin"/>
    <property type="match status" value="1"/>
</dbReference>
<dbReference type="PANTHER" id="PTHR30469:SF29">
    <property type="entry name" value="BLR2860 PROTEIN"/>
    <property type="match status" value="1"/>
</dbReference>
<reference evidence="8 9" key="1">
    <citation type="submission" date="2019-06" db="EMBL/GenBank/DDBJ databases">
        <title>Genomic Encyclopedia of Type Strains, Phase IV (KMG-V): Genome sequencing to study the core and pangenomes of soil and plant-associated prokaryotes.</title>
        <authorList>
            <person name="Whitman W."/>
        </authorList>
    </citation>
    <scope>NUCLEOTIDE SEQUENCE [LARGE SCALE GENOMIC DNA]</scope>
    <source>
        <strain evidence="8 9">BR 12005</strain>
    </source>
</reference>
<feature type="coiled-coil region" evidence="2">
    <location>
        <begin position="179"/>
        <end position="237"/>
    </location>
</feature>
<dbReference type="FunFam" id="2.40.30.170:FF:000010">
    <property type="entry name" value="Efflux RND transporter periplasmic adaptor subunit"/>
    <property type="match status" value="1"/>
</dbReference>
<evidence type="ECO:0000256" key="4">
    <source>
        <dbReference type="SAM" id="Phobius"/>
    </source>
</evidence>
<keyword evidence="4" id="KW-1133">Transmembrane helix</keyword>
<accession>A0A560JE46</accession>
<dbReference type="Pfam" id="PF25954">
    <property type="entry name" value="Beta-barrel_RND_2"/>
    <property type="match status" value="1"/>
</dbReference>
<dbReference type="Gene3D" id="2.40.30.170">
    <property type="match status" value="1"/>
</dbReference>
<keyword evidence="4" id="KW-0812">Transmembrane</keyword>
<dbReference type="SUPFAM" id="SSF111369">
    <property type="entry name" value="HlyD-like secretion proteins"/>
    <property type="match status" value="1"/>
</dbReference>
<protein>
    <submittedName>
        <fullName evidence="8">Multidrug efflux system membrane fusion protein</fullName>
    </submittedName>
</protein>
<organism evidence="8 9">
    <name type="scientific">Nitrospirillum amazonense</name>
    <dbReference type="NCBI Taxonomy" id="28077"/>
    <lineage>
        <taxon>Bacteria</taxon>
        <taxon>Pseudomonadati</taxon>
        <taxon>Pseudomonadota</taxon>
        <taxon>Alphaproteobacteria</taxon>
        <taxon>Rhodospirillales</taxon>
        <taxon>Azospirillaceae</taxon>
        <taxon>Nitrospirillum</taxon>
    </lineage>
</organism>
<dbReference type="InterPro" id="IPR058624">
    <property type="entry name" value="MdtA-like_HH"/>
</dbReference>
<evidence type="ECO:0000259" key="6">
    <source>
        <dbReference type="Pfam" id="PF25917"/>
    </source>
</evidence>
<dbReference type="GO" id="GO:1990281">
    <property type="term" value="C:efflux pump complex"/>
    <property type="evidence" value="ECO:0007669"/>
    <property type="project" value="TreeGrafter"/>
</dbReference>
<dbReference type="InterPro" id="IPR058792">
    <property type="entry name" value="Beta-barrel_RND_2"/>
</dbReference>
<evidence type="ECO:0000259" key="5">
    <source>
        <dbReference type="Pfam" id="PF25876"/>
    </source>
</evidence>
<feature type="domain" description="Multidrug resistance protein MdtA-like barrel-sandwich hybrid" evidence="6">
    <location>
        <begin position="139"/>
        <end position="264"/>
    </location>
</feature>
<feature type="region of interest" description="Disordered" evidence="3">
    <location>
        <begin position="426"/>
        <end position="451"/>
    </location>
</feature>
<dbReference type="InterPro" id="IPR006143">
    <property type="entry name" value="RND_pump_MFP"/>
</dbReference>
<keyword evidence="2" id="KW-0175">Coiled coil</keyword>
<comment type="caution">
    <text evidence="8">The sequence shown here is derived from an EMBL/GenBank/DDBJ whole genome shotgun (WGS) entry which is preliminary data.</text>
</comment>
<feature type="compositionally biased region" description="Polar residues" evidence="3">
    <location>
        <begin position="30"/>
        <end position="42"/>
    </location>
</feature>
<evidence type="ECO:0000256" key="1">
    <source>
        <dbReference type="ARBA" id="ARBA00009477"/>
    </source>
</evidence>
<name>A0A560JE46_9PROT</name>
<dbReference type="Gene3D" id="2.40.50.100">
    <property type="match status" value="1"/>
</dbReference>
<dbReference type="AlphaFoldDB" id="A0A560JE46"/>
<dbReference type="InterPro" id="IPR058625">
    <property type="entry name" value="MdtA-like_BSH"/>
</dbReference>
<keyword evidence="4" id="KW-0472">Membrane</keyword>
<dbReference type="NCBIfam" id="TIGR01730">
    <property type="entry name" value="RND_mfp"/>
    <property type="match status" value="1"/>
</dbReference>
<feature type="domain" description="CusB-like beta-barrel" evidence="7">
    <location>
        <begin position="274"/>
        <end position="343"/>
    </location>
</feature>
<dbReference type="GO" id="GO:0015562">
    <property type="term" value="F:efflux transmembrane transporter activity"/>
    <property type="evidence" value="ECO:0007669"/>
    <property type="project" value="TreeGrafter"/>
</dbReference>
<evidence type="ECO:0000256" key="3">
    <source>
        <dbReference type="SAM" id="MobiDB-lite"/>
    </source>
</evidence>
<feature type="compositionally biased region" description="Pro residues" evidence="3">
    <location>
        <begin position="440"/>
        <end position="451"/>
    </location>
</feature>
<proteinExistence type="inferred from homology"/>
<dbReference type="Pfam" id="PF25876">
    <property type="entry name" value="HH_MFP_RND"/>
    <property type="match status" value="1"/>
</dbReference>
<feature type="transmembrane region" description="Helical" evidence="4">
    <location>
        <begin position="70"/>
        <end position="91"/>
    </location>
</feature>
<evidence type="ECO:0000259" key="7">
    <source>
        <dbReference type="Pfam" id="PF25954"/>
    </source>
</evidence>
<feature type="domain" description="Multidrug resistance protein MdtA-like alpha-helical hairpin" evidence="5">
    <location>
        <begin position="175"/>
        <end position="232"/>
    </location>
</feature>
<feature type="region of interest" description="Disordered" evidence="3">
    <location>
        <begin position="18"/>
        <end position="63"/>
    </location>
</feature>